<reference evidence="11 12" key="1">
    <citation type="submission" date="2020-07" db="EMBL/GenBank/DDBJ databases">
        <title>Genomic Encyclopedia of Type Strains, Phase IV (KMG-IV): sequencing the most valuable type-strain genomes for metagenomic binning, comparative biology and taxonomic classification.</title>
        <authorList>
            <person name="Goeker M."/>
        </authorList>
    </citation>
    <scope>NUCLEOTIDE SEQUENCE [LARGE SCALE GENOMIC DNA]</scope>
    <source>
        <strain evidence="11 12">DSM 17721</strain>
    </source>
</reference>
<comment type="similarity">
    <text evidence="2 8">Belongs to the metallo-dependent hydrolases superfamily. Adenine deaminase family.</text>
</comment>
<dbReference type="InterPro" id="IPR026912">
    <property type="entry name" value="Adenine_deam_C"/>
</dbReference>
<dbReference type="InterPro" id="IPR032466">
    <property type="entry name" value="Metal_Hydrolase"/>
</dbReference>
<keyword evidence="4 8" id="KW-0378">Hydrolase</keyword>
<name>A0A7W0C9L4_9BACT</name>
<dbReference type="InterPro" id="IPR011059">
    <property type="entry name" value="Metal-dep_hydrolase_composite"/>
</dbReference>
<dbReference type="Pfam" id="PF01979">
    <property type="entry name" value="Amidohydro_1"/>
    <property type="match status" value="1"/>
</dbReference>
<dbReference type="FunFam" id="3.20.20.140:FF:000016">
    <property type="entry name" value="Adenine deaminase"/>
    <property type="match status" value="1"/>
</dbReference>
<comment type="caution">
    <text evidence="11">The sequence shown here is derived from an EMBL/GenBank/DDBJ whole genome shotgun (WGS) entry which is preliminary data.</text>
</comment>
<evidence type="ECO:0000256" key="2">
    <source>
        <dbReference type="ARBA" id="ARBA00006773"/>
    </source>
</evidence>
<dbReference type="GO" id="GO:0000034">
    <property type="term" value="F:adenine deaminase activity"/>
    <property type="evidence" value="ECO:0007669"/>
    <property type="project" value="UniProtKB-UniRule"/>
</dbReference>
<dbReference type="AlphaFoldDB" id="A0A7W0C9L4"/>
<evidence type="ECO:0000256" key="5">
    <source>
        <dbReference type="ARBA" id="ARBA00023211"/>
    </source>
</evidence>
<dbReference type="Gene3D" id="3.20.20.140">
    <property type="entry name" value="Metal-dependent hydrolases"/>
    <property type="match status" value="1"/>
</dbReference>
<protein>
    <recommendedName>
        <fullName evidence="7 8">Adenine deaminase</fullName>
        <shortName evidence="8">Adenase</shortName>
        <shortName evidence="8">Adenine aminase</shortName>
        <ecNumber evidence="3 8">3.5.4.2</ecNumber>
    </recommendedName>
</protein>
<accession>A0A7W0C9L4</accession>
<dbReference type="PANTHER" id="PTHR11113:SF2">
    <property type="entry name" value="ADENINE DEAMINASE"/>
    <property type="match status" value="1"/>
</dbReference>
<dbReference type="HAMAP" id="MF_01518">
    <property type="entry name" value="Adenine_deamin"/>
    <property type="match status" value="1"/>
</dbReference>
<dbReference type="PANTHER" id="PTHR11113">
    <property type="entry name" value="N-ACETYLGLUCOSAMINE-6-PHOSPHATE DEACETYLASE"/>
    <property type="match status" value="1"/>
</dbReference>
<dbReference type="CDD" id="cd01295">
    <property type="entry name" value="AdeC"/>
    <property type="match status" value="1"/>
</dbReference>
<feature type="domain" description="Amidohydrolase-related" evidence="9">
    <location>
        <begin position="63"/>
        <end position="343"/>
    </location>
</feature>
<dbReference type="EC" id="3.5.4.2" evidence="3 8"/>
<dbReference type="InterPro" id="IPR006679">
    <property type="entry name" value="Adenine_deam"/>
</dbReference>
<evidence type="ECO:0000259" key="10">
    <source>
        <dbReference type="Pfam" id="PF13382"/>
    </source>
</evidence>
<dbReference type="SUPFAM" id="SSF51338">
    <property type="entry name" value="Composite domain of metallo-dependent hydrolases"/>
    <property type="match status" value="1"/>
</dbReference>
<comment type="cofactor">
    <cofactor evidence="1 8">
        <name>Mn(2+)</name>
        <dbReference type="ChEBI" id="CHEBI:29035"/>
    </cofactor>
</comment>
<evidence type="ECO:0000256" key="1">
    <source>
        <dbReference type="ARBA" id="ARBA00001936"/>
    </source>
</evidence>
<dbReference type="Pfam" id="PF13382">
    <property type="entry name" value="Adenine_deam_C"/>
    <property type="match status" value="1"/>
</dbReference>
<evidence type="ECO:0000259" key="9">
    <source>
        <dbReference type="Pfam" id="PF01979"/>
    </source>
</evidence>
<proteinExistence type="inferred from homology"/>
<evidence type="ECO:0000256" key="3">
    <source>
        <dbReference type="ARBA" id="ARBA00012782"/>
    </source>
</evidence>
<evidence type="ECO:0000256" key="6">
    <source>
        <dbReference type="ARBA" id="ARBA00047720"/>
    </source>
</evidence>
<evidence type="ECO:0000256" key="8">
    <source>
        <dbReference type="HAMAP-Rule" id="MF_01518"/>
    </source>
</evidence>
<gene>
    <name evidence="8" type="primary">ade</name>
    <name evidence="11" type="ORF">HNR65_002029</name>
</gene>
<dbReference type="Gene3D" id="2.30.40.10">
    <property type="entry name" value="Urease, subunit C, domain 1"/>
    <property type="match status" value="1"/>
</dbReference>
<dbReference type="InterPro" id="IPR006680">
    <property type="entry name" value="Amidohydro-rel"/>
</dbReference>
<dbReference type="GO" id="GO:0006146">
    <property type="term" value="P:adenine catabolic process"/>
    <property type="evidence" value="ECO:0007669"/>
    <property type="project" value="InterPro"/>
</dbReference>
<keyword evidence="12" id="KW-1185">Reference proteome</keyword>
<evidence type="ECO:0000256" key="7">
    <source>
        <dbReference type="ARBA" id="ARBA00069718"/>
    </source>
</evidence>
<dbReference type="Proteomes" id="UP000525298">
    <property type="component" value="Unassembled WGS sequence"/>
</dbReference>
<sequence>MDISALIAAARGAVPADLLITDARIVNVFSGQISNGSIAIKDGYIAGIGDYPARQIVSVSNAYVCPGLVDAHVHIESAMTSVSQFVRSVLPRGVTTVVADPHEIANVMGTDGIAYMLAAAEKQPMNIYFTLPSCVPATDMETAGAVLDAGSLMPLLSHPRVLGLGEMMNFPGVINADARVLEKIRAAADHHKSVEGHAPGLSGKDLAAYLAAGMTSDHECVSAAEAMEKLSLGMHIMIREATGAKNLDDLLPIVNDKTAGRIMWCTDDRHPQDLLNQGSIDHIIRRAVGRGLDPVTAVSLATVSPAAYFGLHRLGAIAPGRRADLVVVPDLEDFDVSSVYCAGILAAENGEAVFPDPGAEPASYPDSMNVGDSDPDFAIPARGRKLRVIGLCPGQITTQGRILDARIKDGHAVSDPGRDLIKLAVAERHKATGNIGLGFVSGFGLRSGAIAGSVAHDSHNIIAAGVDDADIRAAVRAVIDMGGGLAVAADQRTAASLALPIAGLMSDQPLSGVQGGIGKLNQAAADLGCTLADPFMALSFLALPVIPDLRLTDKGLVDVAKFARVPLFAD</sequence>
<feature type="domain" description="Adenine deaminase C-terminal" evidence="10">
    <location>
        <begin position="395"/>
        <end position="562"/>
    </location>
</feature>
<dbReference type="RefSeq" id="WP_181551360.1">
    <property type="nucleotide sequence ID" value="NZ_JACDUS010000005.1"/>
</dbReference>
<keyword evidence="5 8" id="KW-0464">Manganese</keyword>
<evidence type="ECO:0000313" key="12">
    <source>
        <dbReference type="Proteomes" id="UP000525298"/>
    </source>
</evidence>
<evidence type="ECO:0000313" key="11">
    <source>
        <dbReference type="EMBL" id="MBA2881698.1"/>
    </source>
</evidence>
<dbReference type="SUPFAM" id="SSF51556">
    <property type="entry name" value="Metallo-dependent hydrolases"/>
    <property type="match status" value="1"/>
</dbReference>
<organism evidence="11 12">
    <name type="scientific">Desulfosalsimonas propionicica</name>
    <dbReference type="NCBI Taxonomy" id="332175"/>
    <lineage>
        <taxon>Bacteria</taxon>
        <taxon>Pseudomonadati</taxon>
        <taxon>Thermodesulfobacteriota</taxon>
        <taxon>Desulfobacteria</taxon>
        <taxon>Desulfobacterales</taxon>
        <taxon>Desulfosalsimonadaceae</taxon>
        <taxon>Desulfosalsimonas</taxon>
    </lineage>
</organism>
<comment type="catalytic activity">
    <reaction evidence="6 8">
        <text>adenine + H2O + H(+) = hypoxanthine + NH4(+)</text>
        <dbReference type="Rhea" id="RHEA:23688"/>
        <dbReference type="ChEBI" id="CHEBI:15377"/>
        <dbReference type="ChEBI" id="CHEBI:15378"/>
        <dbReference type="ChEBI" id="CHEBI:16708"/>
        <dbReference type="ChEBI" id="CHEBI:17368"/>
        <dbReference type="ChEBI" id="CHEBI:28938"/>
        <dbReference type="EC" id="3.5.4.2"/>
    </reaction>
</comment>
<dbReference type="NCBIfam" id="TIGR01178">
    <property type="entry name" value="ade"/>
    <property type="match status" value="1"/>
</dbReference>
<dbReference type="EMBL" id="JACDUS010000005">
    <property type="protein sequence ID" value="MBA2881698.1"/>
    <property type="molecule type" value="Genomic_DNA"/>
</dbReference>
<evidence type="ECO:0000256" key="4">
    <source>
        <dbReference type="ARBA" id="ARBA00022801"/>
    </source>
</evidence>